<sequence>MRQLEQRILQDGRVLPGEVLKVDGFLNHQVDPDLMFAIGSEFAQLFRGAGITRILTVESSGIAPAVMTGLQLHVPVVFARKHKSITLIDDLFTAEVYSYTKKTSNQISISKKFLHADDKVLIIDDFLANGQAVQGLFEICDQAKAEIAGAGMVIEKVFQAGHQMIKDRGVRLESLAQITSFEGNQVHFASETTN</sequence>
<organism evidence="8 9">
    <name type="scientific">Lactiplantibacillus brownii</name>
    <dbReference type="NCBI Taxonomy" id="3069269"/>
    <lineage>
        <taxon>Bacteria</taxon>
        <taxon>Bacillati</taxon>
        <taxon>Bacillota</taxon>
        <taxon>Bacilli</taxon>
        <taxon>Lactobacillales</taxon>
        <taxon>Lactobacillaceae</taxon>
        <taxon>Lactiplantibacillus</taxon>
    </lineage>
</organism>
<dbReference type="NCBIfam" id="TIGR01744">
    <property type="entry name" value="XPRTase"/>
    <property type="match status" value="1"/>
</dbReference>
<dbReference type="InterPro" id="IPR010079">
    <property type="entry name" value="Xanthine_PRibTrfase"/>
</dbReference>
<keyword evidence="4 5" id="KW-0660">Purine salvage</keyword>
<dbReference type="NCBIfam" id="NF006671">
    <property type="entry name" value="PRK09219.1"/>
    <property type="match status" value="1"/>
</dbReference>
<dbReference type="PANTHER" id="PTHR43864">
    <property type="entry name" value="HYPOXANTHINE/GUANINE PHOSPHORIBOSYLTRANSFERASE"/>
    <property type="match status" value="1"/>
</dbReference>
<dbReference type="RefSeq" id="WP_308702700.1">
    <property type="nucleotide sequence ID" value="NZ_AP027463.1"/>
</dbReference>
<dbReference type="CDD" id="cd06223">
    <property type="entry name" value="PRTases_typeI"/>
    <property type="match status" value="1"/>
</dbReference>
<evidence type="ECO:0000256" key="2">
    <source>
        <dbReference type="ARBA" id="ARBA00022676"/>
    </source>
</evidence>
<dbReference type="GO" id="GO:0000310">
    <property type="term" value="F:xanthine phosphoribosyltransferase activity"/>
    <property type="evidence" value="ECO:0007669"/>
    <property type="project" value="UniProtKB-EC"/>
</dbReference>
<evidence type="ECO:0000256" key="6">
    <source>
        <dbReference type="NCBIfam" id="TIGR01744"/>
    </source>
</evidence>
<comment type="caution">
    <text evidence="8">The sequence shown here is derived from an EMBL/GenBank/DDBJ whole genome shotgun (WGS) entry which is preliminary data.</text>
</comment>
<keyword evidence="9" id="KW-1185">Reference proteome</keyword>
<dbReference type="InterPro" id="IPR000836">
    <property type="entry name" value="PRTase_dom"/>
</dbReference>
<evidence type="ECO:0000259" key="7">
    <source>
        <dbReference type="Pfam" id="PF00156"/>
    </source>
</evidence>
<evidence type="ECO:0000313" key="8">
    <source>
        <dbReference type="EMBL" id="MDQ7936912.1"/>
    </source>
</evidence>
<feature type="domain" description="Phosphoribosyltransferase" evidence="7">
    <location>
        <begin position="38"/>
        <end position="156"/>
    </location>
</feature>
<feature type="binding site" evidence="5">
    <location>
        <begin position="128"/>
        <end position="132"/>
    </location>
    <ligand>
        <name>5-phospho-alpha-D-ribose 1-diphosphate</name>
        <dbReference type="ChEBI" id="CHEBI:58017"/>
    </ligand>
</feature>
<gene>
    <name evidence="5" type="primary">xpt</name>
    <name evidence="8" type="ORF">RA086_04550</name>
</gene>
<dbReference type="EC" id="2.4.2.22" evidence="5 6"/>
<dbReference type="Proteomes" id="UP001227831">
    <property type="component" value="Unassembled WGS sequence"/>
</dbReference>
<proteinExistence type="inferred from homology"/>
<evidence type="ECO:0000256" key="1">
    <source>
        <dbReference type="ARBA" id="ARBA00022490"/>
    </source>
</evidence>
<keyword evidence="3 5" id="KW-0808">Transferase</keyword>
<dbReference type="EMBL" id="JAVCWF010000001">
    <property type="protein sequence ID" value="MDQ7936912.1"/>
    <property type="molecule type" value="Genomic_DNA"/>
</dbReference>
<dbReference type="InterPro" id="IPR029057">
    <property type="entry name" value="PRTase-like"/>
</dbReference>
<dbReference type="PANTHER" id="PTHR43864:SF1">
    <property type="entry name" value="XANTHINE PHOSPHORIBOSYLTRANSFERASE"/>
    <property type="match status" value="1"/>
</dbReference>
<evidence type="ECO:0000256" key="3">
    <source>
        <dbReference type="ARBA" id="ARBA00022679"/>
    </source>
</evidence>
<dbReference type="Gene3D" id="3.40.50.2020">
    <property type="match status" value="1"/>
</dbReference>
<keyword evidence="2 5" id="KW-0328">Glycosyltransferase</keyword>
<feature type="binding site" evidence="5">
    <location>
        <position position="20"/>
    </location>
    <ligand>
        <name>xanthine</name>
        <dbReference type="ChEBI" id="CHEBI:17712"/>
    </ligand>
</feature>
<evidence type="ECO:0000256" key="4">
    <source>
        <dbReference type="ARBA" id="ARBA00022726"/>
    </source>
</evidence>
<dbReference type="SUPFAM" id="SSF53271">
    <property type="entry name" value="PRTase-like"/>
    <property type="match status" value="1"/>
</dbReference>
<accession>A0ABU1A7J1</accession>
<reference evidence="8 9" key="1">
    <citation type="journal article" date="2023" name="Int. J. Syst. Evol. Microbiol.">
        <title>Lactiplantibacillus brownii sp. nov., a novel psychrotolerant species isolated from sauerkraut.</title>
        <authorList>
            <person name="Heng Y.C."/>
            <person name="Silvaraju S."/>
            <person name="Lee J.K.Y."/>
            <person name="Kittelmann S."/>
        </authorList>
    </citation>
    <scope>NUCLEOTIDE SEQUENCE [LARGE SCALE GENOMIC DNA]</scope>
    <source>
        <strain evidence="8 9">WILCCON 0030</strain>
    </source>
</reference>
<comment type="catalytic activity">
    <reaction evidence="5">
        <text>XMP + diphosphate = xanthine + 5-phospho-alpha-D-ribose 1-diphosphate</text>
        <dbReference type="Rhea" id="RHEA:10800"/>
        <dbReference type="ChEBI" id="CHEBI:17712"/>
        <dbReference type="ChEBI" id="CHEBI:33019"/>
        <dbReference type="ChEBI" id="CHEBI:57464"/>
        <dbReference type="ChEBI" id="CHEBI:58017"/>
        <dbReference type="EC" id="2.4.2.22"/>
    </reaction>
</comment>
<dbReference type="InterPro" id="IPR050118">
    <property type="entry name" value="Pur/Pyrimidine_PRTase"/>
</dbReference>
<dbReference type="HAMAP" id="MF_01184">
    <property type="entry name" value="XPRTase"/>
    <property type="match status" value="1"/>
</dbReference>
<comment type="subcellular location">
    <subcellularLocation>
        <location evidence="5">Cytoplasm</location>
    </subcellularLocation>
</comment>
<comment type="pathway">
    <text evidence="5">Purine metabolism; XMP biosynthesis via salvage pathway; XMP from xanthine: step 1/1.</text>
</comment>
<comment type="similarity">
    <text evidence="5">Belongs to the purine/pyrimidine phosphoribosyltransferase family. Xpt subfamily.</text>
</comment>
<feature type="binding site" evidence="5">
    <location>
        <position position="27"/>
    </location>
    <ligand>
        <name>xanthine</name>
        <dbReference type="ChEBI" id="CHEBI:17712"/>
    </ligand>
</feature>
<evidence type="ECO:0000313" key="9">
    <source>
        <dbReference type="Proteomes" id="UP001227831"/>
    </source>
</evidence>
<name>A0ABU1A7J1_9LACO</name>
<evidence type="ECO:0000256" key="5">
    <source>
        <dbReference type="HAMAP-Rule" id="MF_01184"/>
    </source>
</evidence>
<comment type="subunit">
    <text evidence="5">Homodimer.</text>
</comment>
<feature type="binding site" evidence="5">
    <location>
        <position position="156"/>
    </location>
    <ligand>
        <name>xanthine</name>
        <dbReference type="ChEBI" id="CHEBI:17712"/>
    </ligand>
</feature>
<comment type="function">
    <text evidence="5">Converts the preformed base xanthine, a product of nucleic acid breakdown, to xanthosine 5'-monophosphate (XMP), so it can be reused for RNA or DNA synthesis.</text>
</comment>
<keyword evidence="1 5" id="KW-0963">Cytoplasm</keyword>
<dbReference type="Pfam" id="PF00156">
    <property type="entry name" value="Pribosyltran"/>
    <property type="match status" value="1"/>
</dbReference>
<protein>
    <recommendedName>
        <fullName evidence="5 6">Xanthine phosphoribosyltransferase</fullName>
        <shortName evidence="5">XPRTase</shortName>
        <ecNumber evidence="5 6">2.4.2.22</ecNumber>
    </recommendedName>
</protein>